<dbReference type="InterPro" id="IPR016181">
    <property type="entry name" value="Acyl_CoA_acyltransferase"/>
</dbReference>
<gene>
    <name evidence="2" type="ORF">GA0070617_0938</name>
</gene>
<dbReference type="SUPFAM" id="SSF55729">
    <property type="entry name" value="Acyl-CoA N-acyltransferases (Nat)"/>
    <property type="match status" value="1"/>
</dbReference>
<accession>A0A1C6U3N7</accession>
<dbReference type="PROSITE" id="PS51186">
    <property type="entry name" value="GNAT"/>
    <property type="match status" value="1"/>
</dbReference>
<dbReference type="EMBL" id="FMIA01000002">
    <property type="protein sequence ID" value="SCL48652.1"/>
    <property type="molecule type" value="Genomic_DNA"/>
</dbReference>
<dbReference type="GO" id="GO:0016747">
    <property type="term" value="F:acyltransferase activity, transferring groups other than amino-acyl groups"/>
    <property type="evidence" value="ECO:0007669"/>
    <property type="project" value="InterPro"/>
</dbReference>
<dbReference type="PANTHER" id="PTHR42791:SF1">
    <property type="entry name" value="N-ACETYLTRANSFERASE DOMAIN-CONTAINING PROTEIN"/>
    <property type="match status" value="1"/>
</dbReference>
<dbReference type="STRING" id="683228.GA0070617_0938"/>
<evidence type="ECO:0000313" key="2">
    <source>
        <dbReference type="EMBL" id="SCL48652.1"/>
    </source>
</evidence>
<dbReference type="InterPro" id="IPR052523">
    <property type="entry name" value="Trichothecene_AcTrans"/>
</dbReference>
<dbReference type="Gene3D" id="3.40.630.30">
    <property type="match status" value="1"/>
</dbReference>
<evidence type="ECO:0000313" key="3">
    <source>
        <dbReference type="Proteomes" id="UP000198937"/>
    </source>
</evidence>
<dbReference type="RefSeq" id="WP_091434253.1">
    <property type="nucleotide sequence ID" value="NZ_BMMJ01000001.1"/>
</dbReference>
<evidence type="ECO:0000259" key="1">
    <source>
        <dbReference type="PROSITE" id="PS51186"/>
    </source>
</evidence>
<organism evidence="2 3">
    <name type="scientific">Micromonospora yangpuensis</name>
    <dbReference type="NCBI Taxonomy" id="683228"/>
    <lineage>
        <taxon>Bacteria</taxon>
        <taxon>Bacillati</taxon>
        <taxon>Actinomycetota</taxon>
        <taxon>Actinomycetes</taxon>
        <taxon>Micromonosporales</taxon>
        <taxon>Micromonosporaceae</taxon>
        <taxon>Micromonospora</taxon>
    </lineage>
</organism>
<reference evidence="2 3" key="1">
    <citation type="submission" date="2016-06" db="EMBL/GenBank/DDBJ databases">
        <authorList>
            <person name="Kjaerup R.B."/>
            <person name="Dalgaard T.S."/>
            <person name="Juul-Madsen H.R."/>
        </authorList>
    </citation>
    <scope>NUCLEOTIDE SEQUENCE [LARGE SCALE GENOMIC DNA]</scope>
    <source>
        <strain evidence="2 3">DSM 45577</strain>
    </source>
</reference>
<dbReference type="PANTHER" id="PTHR42791">
    <property type="entry name" value="GNAT FAMILY ACETYLTRANSFERASE"/>
    <property type="match status" value="1"/>
</dbReference>
<sequence>MTIPTVAVRPATPADTDALVPVLADAFFTGPVADWLVPDPAERRLVYRAYFTAVLHHGLEHGTVHTTDDRAGVAIWYPRLQPPTSPSREHLAALEQATGRYAPVFALLDTLFETHHPATPHHHLAYLAVAPGRQNGGIGAALLANHHRRLDAEGLPAYLEATNLRNRALYQRLGYRAGIPIQIPSGPTIWRMWRPGTAIFPPGFFDTAPTMVSAVPTEGAAQ</sequence>
<proteinExistence type="predicted"/>
<dbReference type="Proteomes" id="UP000198937">
    <property type="component" value="Unassembled WGS sequence"/>
</dbReference>
<name>A0A1C6U3N7_9ACTN</name>
<keyword evidence="3" id="KW-1185">Reference proteome</keyword>
<protein>
    <submittedName>
        <fullName evidence="2">Acetyltransferase (GNAT) family protein</fullName>
    </submittedName>
</protein>
<feature type="domain" description="N-acetyltransferase" evidence="1">
    <location>
        <begin position="6"/>
        <end position="195"/>
    </location>
</feature>
<dbReference type="Pfam" id="PF13508">
    <property type="entry name" value="Acetyltransf_7"/>
    <property type="match status" value="1"/>
</dbReference>
<dbReference type="AlphaFoldDB" id="A0A1C6U3N7"/>
<dbReference type="InterPro" id="IPR000182">
    <property type="entry name" value="GNAT_dom"/>
</dbReference>
<keyword evidence="2" id="KW-0808">Transferase</keyword>
<dbReference type="OrthoDB" id="7057833at2"/>